<keyword evidence="2" id="KW-1185">Reference proteome</keyword>
<protein>
    <submittedName>
        <fullName evidence="1">Uncharacterized protein</fullName>
    </submittedName>
</protein>
<reference evidence="1 2" key="1">
    <citation type="submission" date="2015-08" db="EMBL/GenBank/DDBJ databases">
        <authorList>
            <person name="Varghese N."/>
        </authorList>
    </citation>
    <scope>NUCLEOTIDE SEQUENCE [LARGE SCALE GENOMIC DNA]</scope>
    <source>
        <strain evidence="1 2">DSM 18167</strain>
    </source>
</reference>
<sequence length="41" mass="4187">MGGTVAKTRDAAQSLAALSQDFTPSAQFLVGALDEFLSEAA</sequence>
<evidence type="ECO:0000313" key="2">
    <source>
        <dbReference type="Proteomes" id="UP000182178"/>
    </source>
</evidence>
<proteinExistence type="predicted"/>
<dbReference type="Proteomes" id="UP000182178">
    <property type="component" value="Unassembled WGS sequence"/>
</dbReference>
<organism evidence="1 2">
    <name type="scientific">Chelatococcus sambhunathii</name>
    <dbReference type="NCBI Taxonomy" id="363953"/>
    <lineage>
        <taxon>Bacteria</taxon>
        <taxon>Pseudomonadati</taxon>
        <taxon>Pseudomonadota</taxon>
        <taxon>Alphaproteobacteria</taxon>
        <taxon>Hyphomicrobiales</taxon>
        <taxon>Chelatococcaceae</taxon>
        <taxon>Chelatococcus</taxon>
    </lineage>
</organism>
<dbReference type="EMBL" id="CYHC01000002">
    <property type="protein sequence ID" value="CUA85717.1"/>
    <property type="molecule type" value="Genomic_DNA"/>
</dbReference>
<evidence type="ECO:0000313" key="1">
    <source>
        <dbReference type="EMBL" id="CUA85717.1"/>
    </source>
</evidence>
<comment type="caution">
    <text evidence="1">The sequence shown here is derived from an EMBL/GenBank/DDBJ whole genome shotgun (WGS) entry which is preliminary data.</text>
</comment>
<accession>A0ABP2A019</accession>
<gene>
    <name evidence="1" type="ORF">Ga0061061_102200</name>
</gene>
<name>A0ABP2A019_9HYPH</name>